<dbReference type="GeneID" id="84903844"/>
<reference evidence="3 4" key="1">
    <citation type="journal article" date="2015" name="Genome Announc.">
        <title>Expanding the biotechnology potential of lactobacilli through comparative genomics of 213 strains and associated genera.</title>
        <authorList>
            <person name="Sun Z."/>
            <person name="Harris H.M."/>
            <person name="McCann A."/>
            <person name="Guo C."/>
            <person name="Argimon S."/>
            <person name="Zhang W."/>
            <person name="Yang X."/>
            <person name="Jeffery I.B."/>
            <person name="Cooney J.C."/>
            <person name="Kagawa T.F."/>
            <person name="Liu W."/>
            <person name="Song Y."/>
            <person name="Salvetti E."/>
            <person name="Wrobel A."/>
            <person name="Rasinkangas P."/>
            <person name="Parkhill J."/>
            <person name="Rea M.C."/>
            <person name="O'Sullivan O."/>
            <person name="Ritari J."/>
            <person name="Douillard F.P."/>
            <person name="Paul Ross R."/>
            <person name="Yang R."/>
            <person name="Briner A.E."/>
            <person name="Felis G.E."/>
            <person name="de Vos W.M."/>
            <person name="Barrangou R."/>
            <person name="Klaenhammer T.R."/>
            <person name="Caufield P.W."/>
            <person name="Cui Y."/>
            <person name="Zhang H."/>
            <person name="O'Toole P.W."/>
        </authorList>
    </citation>
    <scope>NUCLEOTIDE SEQUENCE [LARGE SCALE GENOMIC DNA]</scope>
    <source>
        <strain evidence="3 4">DSM 7090</strain>
    </source>
</reference>
<protein>
    <submittedName>
        <fullName evidence="3">RNA methyltransferase, RsmD family</fullName>
    </submittedName>
</protein>
<keyword evidence="2" id="KW-0808">Transferase</keyword>
<dbReference type="EMBL" id="JQCP01000001">
    <property type="protein sequence ID" value="KRO03317.1"/>
    <property type="molecule type" value="Genomic_DNA"/>
</dbReference>
<dbReference type="Pfam" id="PF03602">
    <property type="entry name" value="Cons_hypoth95"/>
    <property type="match status" value="1"/>
</dbReference>
<dbReference type="SUPFAM" id="SSF53335">
    <property type="entry name" value="S-adenosyl-L-methionine-dependent methyltransferases"/>
    <property type="match status" value="1"/>
</dbReference>
<dbReference type="Proteomes" id="UP000051927">
    <property type="component" value="Unassembled WGS sequence"/>
</dbReference>
<sequence>MRIVGGKWRGRNIQPPKGYALTRPTAERTREAIASSILAAFGLNLENVSVLDAFAGSGAMGLELLSRGASHVTFVDQDRKTAARIQKNAQSLGARAQEVDVLCHNTLRLAERKILPGAPFDIVFLDPPYAFEGAQISALLDSLVAVGTLAPNALIVYEHGAATLGIAQESMVSVKSKRYGIACVDFMRLRIDHQKSLGEKSVATEDKIRNQAEGEICGED</sequence>
<evidence type="ECO:0000256" key="2">
    <source>
        <dbReference type="ARBA" id="ARBA00022679"/>
    </source>
</evidence>
<dbReference type="PANTHER" id="PTHR43542:SF1">
    <property type="entry name" value="METHYLTRANSFERASE"/>
    <property type="match status" value="1"/>
</dbReference>
<dbReference type="RefSeq" id="WP_003148638.1">
    <property type="nucleotide sequence ID" value="NZ_JQCP01000001.1"/>
</dbReference>
<dbReference type="InterPro" id="IPR029063">
    <property type="entry name" value="SAM-dependent_MTases_sf"/>
</dbReference>
<evidence type="ECO:0000256" key="1">
    <source>
        <dbReference type="ARBA" id="ARBA00022603"/>
    </source>
</evidence>
<dbReference type="GO" id="GO:0032259">
    <property type="term" value="P:methylation"/>
    <property type="evidence" value="ECO:0007669"/>
    <property type="project" value="UniProtKB-KW"/>
</dbReference>
<dbReference type="InterPro" id="IPR004398">
    <property type="entry name" value="RNA_MeTrfase_RsmD"/>
</dbReference>
<dbReference type="PROSITE" id="PS00092">
    <property type="entry name" value="N6_MTASE"/>
    <property type="match status" value="1"/>
</dbReference>
<dbReference type="NCBIfam" id="TIGR00095">
    <property type="entry name" value="16S rRNA (guanine(966)-N(2))-methyltransferase RsmD"/>
    <property type="match status" value="1"/>
</dbReference>
<comment type="caution">
    <text evidence="3">The sequence shown here is derived from an EMBL/GenBank/DDBJ whole genome shotgun (WGS) entry which is preliminary data.</text>
</comment>
<dbReference type="Gene3D" id="3.40.50.150">
    <property type="entry name" value="Vaccinia Virus protein VP39"/>
    <property type="match status" value="1"/>
</dbReference>
<accession>A0ABR5Q479</accession>
<dbReference type="PANTHER" id="PTHR43542">
    <property type="entry name" value="METHYLTRANSFERASE"/>
    <property type="match status" value="1"/>
</dbReference>
<gene>
    <name evidence="3" type="ORF">IV60_GL000500</name>
</gene>
<evidence type="ECO:0000313" key="3">
    <source>
        <dbReference type="EMBL" id="KRO03317.1"/>
    </source>
</evidence>
<organism evidence="3 4">
    <name type="scientific">Lancefieldella rimae</name>
    <dbReference type="NCBI Taxonomy" id="1383"/>
    <lineage>
        <taxon>Bacteria</taxon>
        <taxon>Bacillati</taxon>
        <taxon>Actinomycetota</taxon>
        <taxon>Coriobacteriia</taxon>
        <taxon>Coriobacteriales</taxon>
        <taxon>Atopobiaceae</taxon>
        <taxon>Lancefieldella</taxon>
    </lineage>
</organism>
<keyword evidence="4" id="KW-1185">Reference proteome</keyword>
<dbReference type="PIRSF" id="PIRSF004553">
    <property type="entry name" value="CHP00095"/>
    <property type="match status" value="1"/>
</dbReference>
<proteinExistence type="predicted"/>
<keyword evidence="1 3" id="KW-0489">Methyltransferase</keyword>
<dbReference type="InterPro" id="IPR002052">
    <property type="entry name" value="DNA_methylase_N6_adenine_CS"/>
</dbReference>
<dbReference type="CDD" id="cd02440">
    <property type="entry name" value="AdoMet_MTases"/>
    <property type="match status" value="1"/>
</dbReference>
<evidence type="ECO:0000313" key="4">
    <source>
        <dbReference type="Proteomes" id="UP000051927"/>
    </source>
</evidence>
<name>A0ABR5Q479_9ACTN</name>
<dbReference type="GO" id="GO:0008168">
    <property type="term" value="F:methyltransferase activity"/>
    <property type="evidence" value="ECO:0007669"/>
    <property type="project" value="UniProtKB-KW"/>
</dbReference>